<feature type="compositionally biased region" description="Basic and acidic residues" evidence="1">
    <location>
        <begin position="160"/>
        <end position="174"/>
    </location>
</feature>
<dbReference type="InterPro" id="IPR037647">
    <property type="entry name" value="HIRIP3"/>
</dbReference>
<organism evidence="2 3">
    <name type="scientific">Syphacia muris</name>
    <dbReference type="NCBI Taxonomy" id="451379"/>
    <lineage>
        <taxon>Eukaryota</taxon>
        <taxon>Metazoa</taxon>
        <taxon>Ecdysozoa</taxon>
        <taxon>Nematoda</taxon>
        <taxon>Chromadorea</taxon>
        <taxon>Rhabditida</taxon>
        <taxon>Spirurina</taxon>
        <taxon>Oxyuridomorpha</taxon>
        <taxon>Oxyuroidea</taxon>
        <taxon>Oxyuridae</taxon>
        <taxon>Syphacia</taxon>
    </lineage>
</organism>
<dbReference type="STRING" id="451379.A0A0N5AMG5"/>
<sequence length="397" mass="44049">MSVSSSSDDDENLLSVKSNMARKRNADLKSKGERIKRTRLESSSESSNSSSQDHSSAATLKSKGALRDESIKDDVGSTKTINGKKKKIADSKVEFKKSLENKTLKEKELQSRATLETTESETDSDLNEGTLETKKTTKSHDEEPSLKHVNNEAENCEVDNSAKSDKKNELKSDNTKNTVSSSSDSEGTLAALRADMSKSPKKKNKSSDGSTTVGPKCSNSNVVQNSDSDDSLADDKLTNKSPEGSKSNDSTKDKKRNGEESSRFKRLRRLIAVAGLRFRYKQLEGVKSDSKKCRILKEFMSEHGITKFTLKDCKEFRIKKEEEAELAELKNNKIYGADSTRRVTRGSRRQEESAKSIGRKTHLSTSSSGNSSEREEMIEENRQIFGRLKGIVSDESD</sequence>
<dbReference type="PANTHER" id="PTHR15410">
    <property type="entry name" value="HIRA-INTERACTING PROTEIN 3"/>
    <property type="match status" value="1"/>
</dbReference>
<evidence type="ECO:0000313" key="3">
    <source>
        <dbReference type="WBParaSite" id="SMUV_0000577301-mRNA-1"/>
    </source>
</evidence>
<keyword evidence="2" id="KW-1185">Reference proteome</keyword>
<protein>
    <submittedName>
        <fullName evidence="3">CHZ domain-containing protein</fullName>
    </submittedName>
</protein>
<feature type="compositionally biased region" description="Polar residues" evidence="1">
    <location>
        <begin position="175"/>
        <end position="186"/>
    </location>
</feature>
<name>A0A0N5AMG5_9BILA</name>
<feature type="region of interest" description="Disordered" evidence="1">
    <location>
        <begin position="1"/>
        <end position="263"/>
    </location>
</feature>
<feature type="compositionally biased region" description="Basic and acidic residues" evidence="1">
    <location>
        <begin position="249"/>
        <end position="263"/>
    </location>
</feature>
<evidence type="ECO:0000256" key="1">
    <source>
        <dbReference type="SAM" id="MobiDB-lite"/>
    </source>
</evidence>
<dbReference type="WBParaSite" id="SMUV_0000577301-mRNA-1">
    <property type="protein sequence ID" value="SMUV_0000577301-mRNA-1"/>
    <property type="gene ID" value="SMUV_0000577301"/>
</dbReference>
<feature type="compositionally biased region" description="Basic and acidic residues" evidence="1">
    <location>
        <begin position="65"/>
        <end position="76"/>
    </location>
</feature>
<dbReference type="GO" id="GO:0005634">
    <property type="term" value="C:nucleus"/>
    <property type="evidence" value="ECO:0007669"/>
    <property type="project" value="TreeGrafter"/>
</dbReference>
<accession>A0A0N5AMG5</accession>
<evidence type="ECO:0000313" key="2">
    <source>
        <dbReference type="Proteomes" id="UP000046393"/>
    </source>
</evidence>
<feature type="compositionally biased region" description="Basic and acidic residues" evidence="1">
    <location>
        <begin position="88"/>
        <end position="110"/>
    </location>
</feature>
<reference evidence="3" key="1">
    <citation type="submission" date="2017-02" db="UniProtKB">
        <authorList>
            <consortium name="WormBaseParasite"/>
        </authorList>
    </citation>
    <scope>IDENTIFICATION</scope>
</reference>
<feature type="compositionally biased region" description="Polar residues" evidence="1">
    <location>
        <begin position="239"/>
        <end position="248"/>
    </location>
</feature>
<feature type="compositionally biased region" description="Basic and acidic residues" evidence="1">
    <location>
        <begin position="24"/>
        <end position="42"/>
    </location>
</feature>
<dbReference type="Proteomes" id="UP000046393">
    <property type="component" value="Unplaced"/>
</dbReference>
<feature type="compositionally biased region" description="Low complexity" evidence="1">
    <location>
        <begin position="43"/>
        <end position="56"/>
    </location>
</feature>
<dbReference type="PANTHER" id="PTHR15410:SF2">
    <property type="entry name" value="HIRA-INTERACTING PROTEIN 3"/>
    <property type="match status" value="1"/>
</dbReference>
<dbReference type="AlphaFoldDB" id="A0A0N5AMG5"/>
<proteinExistence type="predicted"/>
<feature type="compositionally biased region" description="Basic and acidic residues" evidence="1">
    <location>
        <begin position="372"/>
        <end position="382"/>
    </location>
</feature>
<feature type="region of interest" description="Disordered" evidence="1">
    <location>
        <begin position="336"/>
        <end position="382"/>
    </location>
</feature>
<feature type="compositionally biased region" description="Basic and acidic residues" evidence="1">
    <location>
        <begin position="131"/>
        <end position="151"/>
    </location>
</feature>